<dbReference type="SUPFAM" id="SSF53067">
    <property type="entry name" value="Actin-like ATPase domain"/>
    <property type="match status" value="1"/>
</dbReference>
<dbReference type="GO" id="GO:0061711">
    <property type="term" value="F:tRNA N(6)-L-threonylcarbamoyladenine synthase activity"/>
    <property type="evidence" value="ECO:0007669"/>
    <property type="project" value="UniProtKB-EC"/>
</dbReference>
<dbReference type="GO" id="GO:0005737">
    <property type="term" value="C:cytoplasm"/>
    <property type="evidence" value="ECO:0007669"/>
    <property type="project" value="UniProtKB-SubCell"/>
</dbReference>
<feature type="binding site" evidence="8">
    <location>
        <position position="178"/>
    </location>
    <ligand>
        <name>substrate</name>
    </ligand>
</feature>
<protein>
    <recommendedName>
        <fullName evidence="8">tRNA N6-adenosine threonylcarbamoyltransferase</fullName>
        <ecNumber evidence="8">2.3.1.234</ecNumber>
    </recommendedName>
    <alternativeName>
        <fullName evidence="8">N6-L-threonylcarbamoyladenine synthase</fullName>
        <shortName evidence="8">t(6)A synthase</shortName>
    </alternativeName>
    <alternativeName>
        <fullName evidence="8">t(6)A37 threonylcarbamoyladenosine biosynthesis protein TsaD</fullName>
    </alternativeName>
    <alternativeName>
        <fullName evidence="8">tRNA threonylcarbamoyladenosine biosynthesis protein TsaD</fullName>
    </alternativeName>
</protein>
<dbReference type="RefSeq" id="WP_039326731.1">
    <property type="nucleotide sequence ID" value="NZ_CP007496.1"/>
</dbReference>
<name>A0A6S4GPM0_9BACT</name>
<evidence type="ECO:0000256" key="2">
    <source>
        <dbReference type="ARBA" id="ARBA00022679"/>
    </source>
</evidence>
<comment type="function">
    <text evidence="8">Required for the formation of a threonylcarbamoyl group on adenosine at position 37 (t(6)A37) in tRNAs that read codons beginning with adenine. Is involved in the transfer of the threonylcarbamoyl moiety of threonylcarbamoyl-AMP (TC-AMP) to the N6 group of A37, together with TsaE and TsaB. TsaD likely plays a direct catalytic role in this reaction.</text>
</comment>
<dbReference type="AlphaFoldDB" id="A0A6S4GPM0"/>
<sequence length="356" mass="38671">MRILGIESSCDETAASIVEDGERLLSNVVNSQIDIHAEYGGVIPEIAARSHLEVINPVIKKALSDANCTWDDIDAIAVTYAPGLIGSLLIGTLAARTLAIIHHKPLYKIHHVEAHVYANFINQQSGDLSLSLPKKQPLFPLLSLIVSGGHSQLVLFKNHGDYQLIGQTQDDAIGEAFDKVAKIIGLPYPGGPAIAKAAELGDPHAFQLPIAKLSGEYDFSFSGLKTAVLRAVQREVGKDFTFPSHELPGLVDDELRHNMAASFQYTAIKTLIDKTKKAFDNFQPASVVIAGGVAANQELRRQLRESLPIEIEYTPIQLCTDNAAMIATLGYYRAQIDQPANPYDLEVQPSLSMTVV</sequence>
<feature type="domain" description="Gcp-like" evidence="9">
    <location>
        <begin position="24"/>
        <end position="327"/>
    </location>
</feature>
<feature type="binding site" evidence="8">
    <location>
        <position position="191"/>
    </location>
    <ligand>
        <name>substrate</name>
    </ligand>
</feature>
<dbReference type="InterPro" id="IPR017861">
    <property type="entry name" value="KAE1/TsaD"/>
</dbReference>
<dbReference type="PANTHER" id="PTHR11735">
    <property type="entry name" value="TRNA N6-ADENOSINE THREONYLCARBAMOYLTRANSFERASE"/>
    <property type="match status" value="1"/>
</dbReference>
<dbReference type="EMBL" id="CP007496">
    <property type="protein sequence ID" value="AJA06276.1"/>
    <property type="molecule type" value="Genomic_DNA"/>
</dbReference>
<proteinExistence type="inferred from homology"/>
<evidence type="ECO:0000313" key="10">
    <source>
        <dbReference type="EMBL" id="AJA06276.1"/>
    </source>
</evidence>
<dbReference type="InterPro" id="IPR000905">
    <property type="entry name" value="Gcp-like_dom"/>
</dbReference>
<keyword evidence="5 8" id="KW-0408">Iron</keyword>
<dbReference type="InterPro" id="IPR043129">
    <property type="entry name" value="ATPase_NBD"/>
</dbReference>
<evidence type="ECO:0000256" key="1">
    <source>
        <dbReference type="ARBA" id="ARBA00022490"/>
    </source>
</evidence>
<evidence type="ECO:0000256" key="5">
    <source>
        <dbReference type="ARBA" id="ARBA00023004"/>
    </source>
</evidence>
<evidence type="ECO:0000256" key="3">
    <source>
        <dbReference type="ARBA" id="ARBA00022694"/>
    </source>
</evidence>
<evidence type="ECO:0000256" key="6">
    <source>
        <dbReference type="ARBA" id="ARBA00023315"/>
    </source>
</evidence>
<dbReference type="GO" id="GO:0002949">
    <property type="term" value="P:tRNA threonylcarbamoyladenosine modification"/>
    <property type="evidence" value="ECO:0007669"/>
    <property type="project" value="UniProtKB-UniRule"/>
</dbReference>
<dbReference type="HAMAP" id="MF_01445">
    <property type="entry name" value="TsaD"/>
    <property type="match status" value="1"/>
</dbReference>
<dbReference type="Gene3D" id="3.30.420.40">
    <property type="match status" value="2"/>
</dbReference>
<dbReference type="InterPro" id="IPR022450">
    <property type="entry name" value="TsaD"/>
</dbReference>
<dbReference type="Proteomes" id="UP000030902">
    <property type="component" value="Chromosome"/>
</dbReference>
<keyword evidence="2 8" id="KW-0808">Transferase</keyword>
<dbReference type="FunFam" id="3.30.420.40:FF:000012">
    <property type="entry name" value="tRNA N6-adenosine threonylcarbamoyltransferase"/>
    <property type="match status" value="1"/>
</dbReference>
<accession>A0A6S4GPM0</accession>
<dbReference type="Pfam" id="PF00814">
    <property type="entry name" value="TsaD"/>
    <property type="match status" value="1"/>
</dbReference>
<organism evidence="10 11">
    <name type="scientific">Candidatus Nanosynbacter lyticus</name>
    <dbReference type="NCBI Taxonomy" id="2093824"/>
    <lineage>
        <taxon>Bacteria</taxon>
        <taxon>Candidatus Saccharimonadota</taxon>
        <taxon>Candidatus Saccharimonadia</taxon>
        <taxon>Candidatus Nanosynbacterales</taxon>
        <taxon>Candidatus Nanosynbacteraceae</taxon>
        <taxon>Candidatus Nanosynbacter</taxon>
    </lineage>
</organism>
<evidence type="ECO:0000256" key="8">
    <source>
        <dbReference type="HAMAP-Rule" id="MF_01445"/>
    </source>
</evidence>
<comment type="caution">
    <text evidence="8">Lacks conserved residue(s) required for the propagation of feature annotation.</text>
</comment>
<dbReference type="NCBIfam" id="TIGR03723">
    <property type="entry name" value="T6A_TsaD_YgjD"/>
    <property type="match status" value="1"/>
</dbReference>
<gene>
    <name evidence="8" type="primary">tsaD</name>
    <name evidence="10" type="ORF">TM7x_00165</name>
</gene>
<dbReference type="PRINTS" id="PR00789">
    <property type="entry name" value="OSIALOPTASE"/>
</dbReference>
<feature type="binding site" evidence="8">
    <location>
        <position position="296"/>
    </location>
    <ligand>
        <name>substrate</name>
    </ligand>
</feature>
<dbReference type="GO" id="GO:0005506">
    <property type="term" value="F:iron ion binding"/>
    <property type="evidence" value="ECO:0007669"/>
    <property type="project" value="UniProtKB-UniRule"/>
</dbReference>
<comment type="catalytic activity">
    <reaction evidence="7 8">
        <text>L-threonylcarbamoyladenylate + adenosine(37) in tRNA = N(6)-L-threonylcarbamoyladenosine(37) in tRNA + AMP + H(+)</text>
        <dbReference type="Rhea" id="RHEA:37059"/>
        <dbReference type="Rhea" id="RHEA-COMP:10162"/>
        <dbReference type="Rhea" id="RHEA-COMP:10163"/>
        <dbReference type="ChEBI" id="CHEBI:15378"/>
        <dbReference type="ChEBI" id="CHEBI:73682"/>
        <dbReference type="ChEBI" id="CHEBI:74411"/>
        <dbReference type="ChEBI" id="CHEBI:74418"/>
        <dbReference type="ChEBI" id="CHEBI:456215"/>
        <dbReference type="EC" id="2.3.1.234"/>
    </reaction>
</comment>
<evidence type="ECO:0000256" key="4">
    <source>
        <dbReference type="ARBA" id="ARBA00022723"/>
    </source>
</evidence>
<dbReference type="FunFam" id="3.30.420.40:FF:000040">
    <property type="entry name" value="tRNA N6-adenosine threonylcarbamoyltransferase"/>
    <property type="match status" value="1"/>
</dbReference>
<keyword evidence="11" id="KW-1185">Reference proteome</keyword>
<evidence type="ECO:0000259" key="9">
    <source>
        <dbReference type="Pfam" id="PF00814"/>
    </source>
</evidence>
<feature type="binding site" evidence="8">
    <location>
        <begin position="145"/>
        <end position="149"/>
    </location>
    <ligand>
        <name>substrate</name>
    </ligand>
</feature>
<comment type="similarity">
    <text evidence="8">Belongs to the KAE1 / TsaD family.</text>
</comment>
<keyword evidence="6 8" id="KW-0012">Acyltransferase</keyword>
<dbReference type="PROSITE" id="PS01016">
    <property type="entry name" value="GLYCOPROTEASE"/>
    <property type="match status" value="1"/>
</dbReference>
<keyword evidence="3 8" id="KW-0819">tRNA processing</keyword>
<reference evidence="10 11" key="1">
    <citation type="journal article" date="2015" name="Proc. Natl. Acad. Sci. U.S.A.">
        <title>Cultivation of a human-associated TM7 phylotype reveals a reduced genome and epibiotic parasitic lifestyle.</title>
        <authorList>
            <person name="He X."/>
            <person name="McLean J.S."/>
            <person name="Edlund A."/>
            <person name="Yooseph S."/>
            <person name="Hall A.P."/>
            <person name="Liu S.Y."/>
            <person name="Dorrestein P.C."/>
            <person name="Esquenazi E."/>
            <person name="Hunter R.C."/>
            <person name="Cheng G."/>
            <person name="Nelson K.E."/>
            <person name="Lux R."/>
            <person name="Shi W."/>
        </authorList>
    </citation>
    <scope>NUCLEOTIDE SEQUENCE [LARGE SCALE GENOMIC DNA]</scope>
    <source>
        <strain evidence="10 11">TM7x</strain>
    </source>
</reference>
<feature type="binding site" evidence="8">
    <location>
        <position position="115"/>
    </location>
    <ligand>
        <name>Fe cation</name>
        <dbReference type="ChEBI" id="CHEBI:24875"/>
    </ligand>
</feature>
<evidence type="ECO:0000256" key="7">
    <source>
        <dbReference type="ARBA" id="ARBA00048117"/>
    </source>
</evidence>
<dbReference type="NCBIfam" id="TIGR00329">
    <property type="entry name" value="gcp_kae1"/>
    <property type="match status" value="1"/>
</dbReference>
<keyword evidence="4 8" id="KW-0479">Metal-binding</keyword>
<keyword evidence="1 8" id="KW-0963">Cytoplasm</keyword>
<dbReference type="InterPro" id="IPR017860">
    <property type="entry name" value="Peptidase_M22_CS"/>
</dbReference>
<feature type="binding site" evidence="8">
    <location>
        <position position="111"/>
    </location>
    <ligand>
        <name>Fe cation</name>
        <dbReference type="ChEBI" id="CHEBI:24875"/>
    </ligand>
</feature>
<dbReference type="KEGG" id="sox:TM7x_00165"/>
<evidence type="ECO:0000313" key="11">
    <source>
        <dbReference type="Proteomes" id="UP000030902"/>
    </source>
</evidence>
<dbReference type="CDD" id="cd24133">
    <property type="entry name" value="ASKHA_NBD_TsaD_bac"/>
    <property type="match status" value="1"/>
</dbReference>
<comment type="cofactor">
    <cofactor evidence="8">
        <name>Fe(2+)</name>
        <dbReference type="ChEBI" id="CHEBI:29033"/>
    </cofactor>
    <text evidence="8">Binds 1 Fe(2+) ion per subunit.</text>
</comment>
<dbReference type="EC" id="2.3.1.234" evidence="8"/>
<dbReference type="PANTHER" id="PTHR11735:SF6">
    <property type="entry name" value="TRNA N6-ADENOSINE THREONYLCARBAMOYLTRANSFERASE, MITOCHONDRIAL"/>
    <property type="match status" value="1"/>
</dbReference>
<feature type="binding site" evidence="8">
    <location>
        <position position="321"/>
    </location>
    <ligand>
        <name>Fe cation</name>
        <dbReference type="ChEBI" id="CHEBI:24875"/>
    </ligand>
</feature>
<comment type="subcellular location">
    <subcellularLocation>
        <location evidence="8">Cytoplasm</location>
    </subcellularLocation>
</comment>